<feature type="transmembrane region" description="Helical" evidence="7">
    <location>
        <begin position="539"/>
        <end position="561"/>
    </location>
</feature>
<feature type="transmembrane region" description="Helical" evidence="7">
    <location>
        <begin position="573"/>
        <end position="592"/>
    </location>
</feature>
<dbReference type="EC" id="2.4.1.-" evidence="8"/>
<dbReference type="InterPro" id="IPR029044">
    <property type="entry name" value="Nucleotide-diphossugar_trans"/>
</dbReference>
<proteinExistence type="predicted"/>
<organism evidence="8 9">
    <name type="scientific">Roseovarius halotolerans</name>
    <dbReference type="NCBI Taxonomy" id="505353"/>
    <lineage>
        <taxon>Bacteria</taxon>
        <taxon>Pseudomonadati</taxon>
        <taxon>Pseudomonadota</taxon>
        <taxon>Alphaproteobacteria</taxon>
        <taxon>Rhodobacterales</taxon>
        <taxon>Roseobacteraceae</taxon>
        <taxon>Roseovarius</taxon>
    </lineage>
</organism>
<evidence type="ECO:0000256" key="2">
    <source>
        <dbReference type="ARBA" id="ARBA00022676"/>
    </source>
</evidence>
<keyword evidence="3 8" id="KW-0808">Transferase</keyword>
<dbReference type="CDD" id="cd06427">
    <property type="entry name" value="CESA_like_2"/>
    <property type="match status" value="1"/>
</dbReference>
<dbReference type="InterPro" id="IPR050321">
    <property type="entry name" value="Glycosyltr_2/OpgH_subfam"/>
</dbReference>
<name>A0A1X6YCN4_9RHOB</name>
<dbReference type="EMBL" id="FWFU01000001">
    <property type="protein sequence ID" value="SLN17425.1"/>
    <property type="molecule type" value="Genomic_DNA"/>
</dbReference>
<evidence type="ECO:0000313" key="9">
    <source>
        <dbReference type="Proteomes" id="UP000193207"/>
    </source>
</evidence>
<evidence type="ECO:0000256" key="7">
    <source>
        <dbReference type="SAM" id="Phobius"/>
    </source>
</evidence>
<evidence type="ECO:0000256" key="4">
    <source>
        <dbReference type="ARBA" id="ARBA00022692"/>
    </source>
</evidence>
<feature type="transmembrane region" description="Helical" evidence="7">
    <location>
        <begin position="173"/>
        <end position="196"/>
    </location>
</feature>
<evidence type="ECO:0000256" key="6">
    <source>
        <dbReference type="ARBA" id="ARBA00023136"/>
    </source>
</evidence>
<dbReference type="Gene3D" id="3.90.550.10">
    <property type="entry name" value="Spore Coat Polysaccharide Biosynthesis Protein SpsA, Chain A"/>
    <property type="match status" value="1"/>
</dbReference>
<keyword evidence="5 7" id="KW-1133">Transmembrane helix</keyword>
<reference evidence="8 9" key="1">
    <citation type="submission" date="2017-03" db="EMBL/GenBank/DDBJ databases">
        <authorList>
            <person name="Afonso C.L."/>
            <person name="Miller P.J."/>
            <person name="Scott M.A."/>
            <person name="Spackman E."/>
            <person name="Goraichik I."/>
            <person name="Dimitrov K.M."/>
            <person name="Suarez D.L."/>
            <person name="Swayne D.E."/>
        </authorList>
    </citation>
    <scope>NUCLEOTIDE SEQUENCE [LARGE SCALE GENOMIC DNA]</scope>
    <source>
        <strain evidence="8 9">CECT 8110</strain>
    </source>
</reference>
<dbReference type="Proteomes" id="UP000193207">
    <property type="component" value="Unassembled WGS sequence"/>
</dbReference>
<accession>A0A1X6YCN4</accession>
<evidence type="ECO:0000256" key="1">
    <source>
        <dbReference type="ARBA" id="ARBA00004141"/>
    </source>
</evidence>
<dbReference type="PANTHER" id="PTHR43867:SF2">
    <property type="entry name" value="CELLULOSE SYNTHASE CATALYTIC SUBUNIT A [UDP-FORMING]"/>
    <property type="match status" value="1"/>
</dbReference>
<protein>
    <submittedName>
        <fullName evidence="8">Beta-monoglucosyldiacylglycerol synthase</fullName>
        <ecNumber evidence="8">2.4.1.-</ecNumber>
    </submittedName>
</protein>
<evidence type="ECO:0000256" key="3">
    <source>
        <dbReference type="ARBA" id="ARBA00022679"/>
    </source>
</evidence>
<feature type="transmembrane region" description="Helical" evidence="7">
    <location>
        <begin position="391"/>
        <end position="412"/>
    </location>
</feature>
<keyword evidence="9" id="KW-1185">Reference proteome</keyword>
<dbReference type="InterPro" id="IPR037257">
    <property type="entry name" value="T2SS_E_N_sf"/>
</dbReference>
<dbReference type="GO" id="GO:0016757">
    <property type="term" value="F:glycosyltransferase activity"/>
    <property type="evidence" value="ECO:0007669"/>
    <property type="project" value="UniProtKB-KW"/>
</dbReference>
<evidence type="ECO:0000313" key="8">
    <source>
        <dbReference type="EMBL" id="SLN17425.1"/>
    </source>
</evidence>
<keyword evidence="2 8" id="KW-0328">Glycosyltransferase</keyword>
<comment type="subcellular location">
    <subcellularLocation>
        <location evidence="1">Membrane</location>
        <topology evidence="1">Multi-pass membrane protein</topology>
    </subcellularLocation>
</comment>
<evidence type="ECO:0000256" key="5">
    <source>
        <dbReference type="ARBA" id="ARBA00022989"/>
    </source>
</evidence>
<dbReference type="RefSeq" id="WP_085816192.1">
    <property type="nucleotide sequence ID" value="NZ_FWFU01000001.1"/>
</dbReference>
<feature type="transmembrane region" description="Helical" evidence="7">
    <location>
        <begin position="202"/>
        <end position="225"/>
    </location>
</feature>
<gene>
    <name evidence="8" type="ORF">ROH8110_00500</name>
</gene>
<dbReference type="Pfam" id="PF13641">
    <property type="entry name" value="Glyco_tranf_2_3"/>
    <property type="match status" value="1"/>
</dbReference>
<keyword evidence="6 7" id="KW-0472">Membrane</keyword>
<keyword evidence="4 7" id="KW-0812">Transmembrane</keyword>
<sequence>MGISELRQVGAPLATPGASESYAAQLVRSGAISASDMALVQLVQKHCDAPLERILLSEGLTDEDTLLKAHAARLTTRCVSRSDMAGLPTRDSGVSAGEMLRAGVLPVTDRDGTPAIVTHTPPVTTGDPDARMLMAPRKDIQAEISQRLHETLTEAAQARVPDVESCRSWGNHFWLRLGLTLGFLSLVCALTIAFPLAVFGLLAFWAALTLVVSFCLKLAAFIARLSRGGKTPPLRLGPVPGAPLPRVSIMVPLFRETEIAHALIARLQRLTYPKCLLDVILVLEEEDDLTRQTLAQIDLPPWMRAVVVPDGQPRTKPRAMNYALDFCEGDIIGIFDAEDAPTPDQITAVARRFQQAPPDVVCLQGILDYYNPRQNWLARCFTIEYATWFRMIMPGMALLGLAIPLGGTTLYFRRDALEKLGGWDAHNVTEDADLGFRLARHGYRTEMIATVTGEEANCHIWPWIRQRSRWLKGYMTTYLVHMRDPRLLYRQLGAWKFWGFQAHFVTALSQFVLAPVLWSFWLVLLGLPHPLDPVLGRDMLVTLCSLFLTVEILGMVINAAAVTGPDHRHLLPWVPTMHFYAPLGAIAAYKALYELVLKPFFWDKTAHGLSLRSGPARRSDNAVDFS</sequence>
<feature type="transmembrane region" description="Helical" evidence="7">
    <location>
        <begin position="504"/>
        <end position="527"/>
    </location>
</feature>
<dbReference type="SUPFAM" id="SSF160246">
    <property type="entry name" value="EspE N-terminal domain-like"/>
    <property type="match status" value="1"/>
</dbReference>
<dbReference type="SUPFAM" id="SSF53448">
    <property type="entry name" value="Nucleotide-diphospho-sugar transferases"/>
    <property type="match status" value="1"/>
</dbReference>
<dbReference type="AlphaFoldDB" id="A0A1X6YCN4"/>
<dbReference type="PANTHER" id="PTHR43867">
    <property type="entry name" value="CELLULOSE SYNTHASE CATALYTIC SUBUNIT A [UDP-FORMING]"/>
    <property type="match status" value="1"/>
</dbReference>
<dbReference type="GO" id="GO:0016020">
    <property type="term" value="C:membrane"/>
    <property type="evidence" value="ECO:0007669"/>
    <property type="project" value="UniProtKB-SubCell"/>
</dbReference>